<feature type="region of interest" description="Disordered" evidence="2">
    <location>
        <begin position="402"/>
        <end position="426"/>
    </location>
</feature>
<comment type="caution">
    <text evidence="4">The sequence shown here is derived from an EMBL/GenBank/DDBJ whole genome shotgun (WGS) entry which is preliminary data.</text>
</comment>
<dbReference type="PANTHER" id="PTHR23159">
    <property type="entry name" value="CENTROSOMAL PROTEIN 2"/>
    <property type="match status" value="1"/>
</dbReference>
<keyword evidence="5" id="KW-1185">Reference proteome</keyword>
<evidence type="ECO:0000256" key="2">
    <source>
        <dbReference type="SAM" id="MobiDB-lite"/>
    </source>
</evidence>
<feature type="compositionally biased region" description="Low complexity" evidence="2">
    <location>
        <begin position="404"/>
        <end position="414"/>
    </location>
</feature>
<feature type="compositionally biased region" description="Basic and acidic residues" evidence="2">
    <location>
        <begin position="617"/>
        <end position="627"/>
    </location>
</feature>
<feature type="region of interest" description="Disordered" evidence="2">
    <location>
        <begin position="901"/>
        <end position="950"/>
    </location>
</feature>
<dbReference type="Pfam" id="PF15035">
    <property type="entry name" value="Rootletin"/>
    <property type="match status" value="1"/>
</dbReference>
<dbReference type="AlphaFoldDB" id="A0ABC9YBF5"/>
<accession>A0ABC9YBF5</accession>
<proteinExistence type="predicted"/>
<dbReference type="EMBL" id="BAAFJT010000225">
    <property type="protein sequence ID" value="GAB0207404.1"/>
    <property type="molecule type" value="Genomic_DNA"/>
</dbReference>
<evidence type="ECO:0000313" key="4">
    <source>
        <dbReference type="EMBL" id="GAB0207404.1"/>
    </source>
</evidence>
<evidence type="ECO:0000313" key="5">
    <source>
        <dbReference type="Proteomes" id="UP001623348"/>
    </source>
</evidence>
<keyword evidence="1" id="KW-0175">Coiled coil</keyword>
<dbReference type="PANTHER" id="PTHR23159:SF1">
    <property type="entry name" value="CENTROSOME-ASSOCIATED PROTEIN CEP250"/>
    <property type="match status" value="1"/>
</dbReference>
<name>A0ABC9YBF5_GRUJA</name>
<evidence type="ECO:0000259" key="3">
    <source>
        <dbReference type="Pfam" id="PF15035"/>
    </source>
</evidence>
<evidence type="ECO:0000256" key="1">
    <source>
        <dbReference type="ARBA" id="ARBA00023054"/>
    </source>
</evidence>
<organism evidence="4 5">
    <name type="scientific">Grus japonensis</name>
    <name type="common">Japanese crane</name>
    <name type="synonym">Red-crowned crane</name>
    <dbReference type="NCBI Taxonomy" id="30415"/>
    <lineage>
        <taxon>Eukaryota</taxon>
        <taxon>Metazoa</taxon>
        <taxon>Chordata</taxon>
        <taxon>Craniata</taxon>
        <taxon>Vertebrata</taxon>
        <taxon>Euteleostomi</taxon>
        <taxon>Archelosauria</taxon>
        <taxon>Archosauria</taxon>
        <taxon>Dinosauria</taxon>
        <taxon>Saurischia</taxon>
        <taxon>Theropoda</taxon>
        <taxon>Coelurosauria</taxon>
        <taxon>Aves</taxon>
        <taxon>Neognathae</taxon>
        <taxon>Neoaves</taxon>
        <taxon>Gruiformes</taxon>
        <taxon>Gruidae</taxon>
        <taxon>Grus</taxon>
    </lineage>
</organism>
<reference evidence="4 5" key="1">
    <citation type="submission" date="2024-06" db="EMBL/GenBank/DDBJ databases">
        <title>The draft genome of Grus japonensis, version 3.</title>
        <authorList>
            <person name="Nabeshima K."/>
            <person name="Suzuki S."/>
            <person name="Onuma M."/>
        </authorList>
    </citation>
    <scope>NUCLEOTIDE SEQUENCE [LARGE SCALE GENOMIC DNA]</scope>
    <source>
        <strain evidence="4 5">451A</strain>
    </source>
</reference>
<dbReference type="Proteomes" id="UP001623348">
    <property type="component" value="Unassembled WGS sequence"/>
</dbReference>
<feature type="region of interest" description="Disordered" evidence="2">
    <location>
        <begin position="615"/>
        <end position="637"/>
    </location>
</feature>
<dbReference type="InterPro" id="IPR055167">
    <property type="entry name" value="Rootletin-like_CC"/>
</dbReference>
<gene>
    <name evidence="4" type="ORF">GRJ2_003206000</name>
</gene>
<protein>
    <submittedName>
        <fullName evidence="4">Centrosome-associated protein CEP250-like</fullName>
    </submittedName>
</protein>
<feature type="domain" description="Rootletin-like coiled-coil" evidence="3">
    <location>
        <begin position="10"/>
        <end position="184"/>
    </location>
</feature>
<sequence length="950" mass="110367">MAARSQASLRRRLQSSQEAQQRQAVLVRKLQAKVLQYRTRCRELEQQVQAGGGSLPGRWEAREARDREKALLQLEEEHQRCETLAEVNAVLQEHLGKATEVNSALKEDVGKLTADWMRAREELELKASERRNERELYDSYLKGERNRLLSLWRQVVTFRRHFLEMKTATDRDLSELKAEQMRLSGSILVNCSRLNSGMQRWESVPLGRPVLKDQAQQQADQERSQRSWEVMCLQAKGDPEKEELQDRLKDLAALEGKQSLSQSELVVARETLEEWRLQRDLLKREKQELTMALEKAEQSVAELTGALNKLRAEVADLHVGAAKLEQEHDLLSGKVAEMERAKISDQERLNLCERTNEELCAEKARLEQLLKKAEEHQEGLQAELRMLAEEKAETQDKLNEVYRQQESSSSGLEQLRQESSRQGHALARVSKEKELLVREKAALEVRLAAVERDRQGLSEQLAEARSVKETLESSLSEAQQHSSQLEISRHQLEIQLHAVAQAKEVIQVLLRSEGAGDRSLLHCKSNGLRRQEREHMAQRLLQTERQYEATLRLRQTDHEAEMNKLLQDLASEWEGHHSELEEMLEQWEKEKAETEREHEKKLFDMKQKVATMQAQQEEERTRVENAKQEAPPEQEREKKNAFLETLLQTRGELREACQQLEQLRQEVEERRENGQNITEKLQAELQESQSKIKAVENRHKEEMQTVTEEMNSLLQQRDALQKQVTETAIATPVIKQLAASEESLKEEAMRLQQEVASLERKLESTEKQRKDVLHERDRLQAVKEKLVREIKLLQESATASETRANTATDTNHCLEQELQTALSVLKMKTEEVETQWEKMQTLQKDAAQGKALQETLPHLTAILSEREGEMKLYQEEVRTPEDQQAMQKTTLDQVIKDITEKNQKMESQQERIRDLEKQQEKQRIAVSKMSKELEERGLEIRSQQERIREL</sequence>